<name>A0A5D4NR87_9BACI</name>
<dbReference type="RefSeq" id="WP_148939914.1">
    <property type="nucleotide sequence ID" value="NZ_VTEI01000005.1"/>
</dbReference>
<evidence type="ECO:0000313" key="6">
    <source>
        <dbReference type="Proteomes" id="UP000322267"/>
    </source>
</evidence>
<sequence length="75" mass="8714">MSKTSGCFTIIVNQRGQLLLAKRKDYPLWDLPRGRLDQGEQFEECAIREAREETGNSIFFHKRANKHPAIIEKLL</sequence>
<dbReference type="EMBL" id="VTEI01000005">
    <property type="protein sequence ID" value="TYS16677.1"/>
    <property type="molecule type" value="Genomic_DNA"/>
</dbReference>
<dbReference type="SUPFAM" id="SSF55811">
    <property type="entry name" value="Nudix"/>
    <property type="match status" value="1"/>
</dbReference>
<comment type="cofactor">
    <cofactor evidence="1">
        <name>Mg(2+)</name>
        <dbReference type="ChEBI" id="CHEBI:18420"/>
    </cofactor>
</comment>
<dbReference type="PROSITE" id="PS51462">
    <property type="entry name" value="NUDIX"/>
    <property type="match status" value="1"/>
</dbReference>
<evidence type="ECO:0000256" key="2">
    <source>
        <dbReference type="ARBA" id="ARBA00022801"/>
    </source>
</evidence>
<accession>A0A5D4NR87</accession>
<dbReference type="GO" id="GO:0016787">
    <property type="term" value="F:hydrolase activity"/>
    <property type="evidence" value="ECO:0007669"/>
    <property type="project" value="UniProtKB-KW"/>
</dbReference>
<dbReference type="Gene3D" id="3.90.79.10">
    <property type="entry name" value="Nucleoside Triphosphate Pyrophosphohydrolase"/>
    <property type="match status" value="1"/>
</dbReference>
<dbReference type="PROSITE" id="PS00893">
    <property type="entry name" value="NUDIX_BOX"/>
    <property type="match status" value="1"/>
</dbReference>
<dbReference type="Proteomes" id="UP000322267">
    <property type="component" value="Unassembled WGS sequence"/>
</dbReference>
<dbReference type="Pfam" id="PF00293">
    <property type="entry name" value="NUDIX"/>
    <property type="match status" value="1"/>
</dbReference>
<proteinExistence type="inferred from homology"/>
<evidence type="ECO:0000259" key="4">
    <source>
        <dbReference type="PROSITE" id="PS51462"/>
    </source>
</evidence>
<keyword evidence="2 3" id="KW-0378">Hydrolase</keyword>
<gene>
    <name evidence="5" type="ORF">FZC78_11860</name>
</gene>
<dbReference type="PANTHER" id="PTHR43046:SF2">
    <property type="entry name" value="8-OXO-DGTP DIPHOSPHATASE-RELATED"/>
    <property type="match status" value="1"/>
</dbReference>
<dbReference type="InterPro" id="IPR020476">
    <property type="entry name" value="Nudix_hydrolase"/>
</dbReference>
<dbReference type="PANTHER" id="PTHR43046">
    <property type="entry name" value="GDP-MANNOSE MANNOSYL HYDROLASE"/>
    <property type="match status" value="1"/>
</dbReference>
<dbReference type="CDD" id="cd02883">
    <property type="entry name" value="NUDIX_Hydrolase"/>
    <property type="match status" value="1"/>
</dbReference>
<dbReference type="InterPro" id="IPR015797">
    <property type="entry name" value="NUDIX_hydrolase-like_dom_sf"/>
</dbReference>
<dbReference type="OrthoDB" id="9804563at2"/>
<organism evidence="5 6">
    <name type="scientific">Rossellomorea vietnamensis</name>
    <dbReference type="NCBI Taxonomy" id="218284"/>
    <lineage>
        <taxon>Bacteria</taxon>
        <taxon>Bacillati</taxon>
        <taxon>Bacillota</taxon>
        <taxon>Bacilli</taxon>
        <taxon>Bacillales</taxon>
        <taxon>Bacillaceae</taxon>
        <taxon>Rossellomorea</taxon>
    </lineage>
</organism>
<dbReference type="InterPro" id="IPR020084">
    <property type="entry name" value="NUDIX_hydrolase_CS"/>
</dbReference>
<comment type="similarity">
    <text evidence="3">Belongs to the Nudix hydrolase family.</text>
</comment>
<evidence type="ECO:0000256" key="1">
    <source>
        <dbReference type="ARBA" id="ARBA00001946"/>
    </source>
</evidence>
<protein>
    <submittedName>
        <fullName evidence="5">NUDIX hydrolase</fullName>
    </submittedName>
</protein>
<reference evidence="5 6" key="1">
    <citation type="submission" date="2019-08" db="EMBL/GenBank/DDBJ databases">
        <title>Bacillus genomes from the desert of Cuatro Cienegas, Coahuila.</title>
        <authorList>
            <person name="Olmedo-Alvarez G."/>
        </authorList>
    </citation>
    <scope>NUCLEOTIDE SEQUENCE [LARGE SCALE GENOMIC DNA]</scope>
    <source>
        <strain evidence="5 6">CH34_1T</strain>
    </source>
</reference>
<feature type="domain" description="Nudix hydrolase" evidence="4">
    <location>
        <begin position="2"/>
        <end position="75"/>
    </location>
</feature>
<dbReference type="AlphaFoldDB" id="A0A5D4NR87"/>
<evidence type="ECO:0000256" key="3">
    <source>
        <dbReference type="RuleBase" id="RU003476"/>
    </source>
</evidence>
<dbReference type="PRINTS" id="PR00502">
    <property type="entry name" value="NUDIXFAMILY"/>
</dbReference>
<dbReference type="InterPro" id="IPR000086">
    <property type="entry name" value="NUDIX_hydrolase_dom"/>
</dbReference>
<evidence type="ECO:0000313" key="5">
    <source>
        <dbReference type="EMBL" id="TYS16677.1"/>
    </source>
</evidence>
<comment type="caution">
    <text evidence="5">The sequence shown here is derived from an EMBL/GenBank/DDBJ whole genome shotgun (WGS) entry which is preliminary data.</text>
</comment>